<keyword evidence="1" id="KW-0812">Transmembrane</keyword>
<dbReference type="Proteomes" id="UP000298663">
    <property type="component" value="Unassembled WGS sequence"/>
</dbReference>
<sequence>MLAEIEQFLLTLPKQEIKKYFGLADRCCFEKLRKKILSVMNIQEFEELKNQTVVYSSETIRDMRERSLELLDFGSSENEMGAREMLLFFGMWSVLLGTLGFFMFYR</sequence>
<evidence type="ECO:0000313" key="2">
    <source>
        <dbReference type="EMBL" id="TKR76165.1"/>
    </source>
</evidence>
<name>A0A4V6XW32_STECR</name>
<dbReference type="AlphaFoldDB" id="A0A4V6XW32"/>
<organism evidence="2 3">
    <name type="scientific">Steinernema carpocapsae</name>
    <name type="common">Entomopathogenic nematode</name>
    <dbReference type="NCBI Taxonomy" id="34508"/>
    <lineage>
        <taxon>Eukaryota</taxon>
        <taxon>Metazoa</taxon>
        <taxon>Ecdysozoa</taxon>
        <taxon>Nematoda</taxon>
        <taxon>Chromadorea</taxon>
        <taxon>Rhabditida</taxon>
        <taxon>Tylenchina</taxon>
        <taxon>Panagrolaimomorpha</taxon>
        <taxon>Strongyloidoidea</taxon>
        <taxon>Steinernematidae</taxon>
        <taxon>Steinernema</taxon>
    </lineage>
</organism>
<comment type="caution">
    <text evidence="2">The sequence shown here is derived from an EMBL/GenBank/DDBJ whole genome shotgun (WGS) entry which is preliminary data.</text>
</comment>
<evidence type="ECO:0000313" key="3">
    <source>
        <dbReference type="Proteomes" id="UP000298663"/>
    </source>
</evidence>
<evidence type="ECO:0000256" key="1">
    <source>
        <dbReference type="SAM" id="Phobius"/>
    </source>
</evidence>
<accession>A0A4V6XW32</accession>
<proteinExistence type="predicted"/>
<dbReference type="EMBL" id="AZBU02000005">
    <property type="protein sequence ID" value="TKR76165.1"/>
    <property type="molecule type" value="Genomic_DNA"/>
</dbReference>
<keyword evidence="1" id="KW-1133">Transmembrane helix</keyword>
<reference evidence="2 3" key="1">
    <citation type="journal article" date="2015" name="Genome Biol.">
        <title>Comparative genomics of Steinernema reveals deeply conserved gene regulatory networks.</title>
        <authorList>
            <person name="Dillman A.R."/>
            <person name="Macchietto M."/>
            <person name="Porter C.F."/>
            <person name="Rogers A."/>
            <person name="Williams B."/>
            <person name="Antoshechkin I."/>
            <person name="Lee M.M."/>
            <person name="Goodwin Z."/>
            <person name="Lu X."/>
            <person name="Lewis E.E."/>
            <person name="Goodrich-Blair H."/>
            <person name="Stock S.P."/>
            <person name="Adams B.J."/>
            <person name="Sternberg P.W."/>
            <person name="Mortazavi A."/>
        </authorList>
    </citation>
    <scope>NUCLEOTIDE SEQUENCE [LARGE SCALE GENOMIC DNA]</scope>
    <source>
        <strain evidence="2 3">ALL</strain>
    </source>
</reference>
<protein>
    <submittedName>
        <fullName evidence="2">Uncharacterized protein</fullName>
    </submittedName>
</protein>
<gene>
    <name evidence="2" type="ORF">L596_017350</name>
</gene>
<reference evidence="2 3" key="2">
    <citation type="journal article" date="2019" name="G3 (Bethesda)">
        <title>Hybrid Assembly of the Genome of the Entomopathogenic Nematode Steinernema carpocapsae Identifies the X-Chromosome.</title>
        <authorList>
            <person name="Serra L."/>
            <person name="Macchietto M."/>
            <person name="Macias-Munoz A."/>
            <person name="McGill C.J."/>
            <person name="Rodriguez I.M."/>
            <person name="Rodriguez B."/>
            <person name="Murad R."/>
            <person name="Mortazavi A."/>
        </authorList>
    </citation>
    <scope>NUCLEOTIDE SEQUENCE [LARGE SCALE GENOMIC DNA]</scope>
    <source>
        <strain evidence="2 3">ALL</strain>
    </source>
</reference>
<keyword evidence="1" id="KW-0472">Membrane</keyword>
<keyword evidence="3" id="KW-1185">Reference proteome</keyword>
<feature type="transmembrane region" description="Helical" evidence="1">
    <location>
        <begin position="85"/>
        <end position="105"/>
    </location>
</feature>